<sequence length="76" mass="8689">MVLRETPNITRMFDCIIDPEDCQRPSSSKVKLSSKNGKVNLGCQRVAYPVNLDSSNRVDDIDDMIFKDISQDPWEI</sequence>
<evidence type="ECO:0000313" key="2">
    <source>
        <dbReference type="Proteomes" id="UP000826195"/>
    </source>
</evidence>
<comment type="caution">
    <text evidence="1">The sequence shown here is derived from an EMBL/GenBank/DDBJ whole genome shotgun (WGS) entry which is preliminary data.</text>
</comment>
<keyword evidence="2" id="KW-1185">Reference proteome</keyword>
<protein>
    <submittedName>
        <fullName evidence="1">Uncharacterized protein</fullName>
    </submittedName>
</protein>
<name>A0AAV7HU62_COTGL</name>
<proteinExistence type="predicted"/>
<dbReference type="AlphaFoldDB" id="A0AAV7HU62"/>
<organism evidence="1 2">
    <name type="scientific">Cotesia glomerata</name>
    <name type="common">Lepidopteran parasitic wasp</name>
    <name type="synonym">Apanteles glomeratus</name>
    <dbReference type="NCBI Taxonomy" id="32391"/>
    <lineage>
        <taxon>Eukaryota</taxon>
        <taxon>Metazoa</taxon>
        <taxon>Ecdysozoa</taxon>
        <taxon>Arthropoda</taxon>
        <taxon>Hexapoda</taxon>
        <taxon>Insecta</taxon>
        <taxon>Pterygota</taxon>
        <taxon>Neoptera</taxon>
        <taxon>Endopterygota</taxon>
        <taxon>Hymenoptera</taxon>
        <taxon>Apocrita</taxon>
        <taxon>Ichneumonoidea</taxon>
        <taxon>Braconidae</taxon>
        <taxon>Microgastrinae</taxon>
        <taxon>Cotesia</taxon>
    </lineage>
</organism>
<dbReference type="Proteomes" id="UP000826195">
    <property type="component" value="Unassembled WGS sequence"/>
</dbReference>
<gene>
    <name evidence="1" type="ORF">KQX54_001864</name>
</gene>
<reference evidence="1 2" key="1">
    <citation type="journal article" date="2021" name="J. Hered.">
        <title>A chromosome-level genome assembly of the parasitoid wasp, Cotesia glomerata (Hymenoptera: Braconidae).</title>
        <authorList>
            <person name="Pinto B.J."/>
            <person name="Weis J.J."/>
            <person name="Gamble T."/>
            <person name="Ode P.J."/>
            <person name="Paul R."/>
            <person name="Zaspel J.M."/>
        </authorList>
    </citation>
    <scope>NUCLEOTIDE SEQUENCE [LARGE SCALE GENOMIC DNA]</scope>
    <source>
        <strain evidence="1">CgM1</strain>
    </source>
</reference>
<accession>A0AAV7HU62</accession>
<dbReference type="EMBL" id="JAHXZJ010001864">
    <property type="protein sequence ID" value="KAH0548734.1"/>
    <property type="molecule type" value="Genomic_DNA"/>
</dbReference>
<evidence type="ECO:0000313" key="1">
    <source>
        <dbReference type="EMBL" id="KAH0548734.1"/>
    </source>
</evidence>